<evidence type="ECO:0000313" key="1">
    <source>
        <dbReference type="EMBL" id="KAH0810166.1"/>
    </source>
</evidence>
<gene>
    <name evidence="1" type="ORF">GEV33_012625</name>
</gene>
<organism evidence="1 2">
    <name type="scientific">Tenebrio molitor</name>
    <name type="common">Yellow mealworm beetle</name>
    <dbReference type="NCBI Taxonomy" id="7067"/>
    <lineage>
        <taxon>Eukaryota</taxon>
        <taxon>Metazoa</taxon>
        <taxon>Ecdysozoa</taxon>
        <taxon>Arthropoda</taxon>
        <taxon>Hexapoda</taxon>
        <taxon>Insecta</taxon>
        <taxon>Pterygota</taxon>
        <taxon>Neoptera</taxon>
        <taxon>Endopterygota</taxon>
        <taxon>Coleoptera</taxon>
        <taxon>Polyphaga</taxon>
        <taxon>Cucujiformia</taxon>
        <taxon>Tenebrionidae</taxon>
        <taxon>Tenebrio</taxon>
    </lineage>
</organism>
<dbReference type="Proteomes" id="UP000719412">
    <property type="component" value="Unassembled WGS sequence"/>
</dbReference>
<dbReference type="AlphaFoldDB" id="A0A8J6H9F3"/>
<reference evidence="1" key="1">
    <citation type="journal article" date="2020" name="J Insects Food Feed">
        <title>The yellow mealworm (Tenebrio molitor) genome: a resource for the emerging insects as food and feed industry.</title>
        <authorList>
            <person name="Eriksson T."/>
            <person name="Andere A."/>
            <person name="Kelstrup H."/>
            <person name="Emery V."/>
            <person name="Picard C."/>
        </authorList>
    </citation>
    <scope>NUCLEOTIDE SEQUENCE</scope>
    <source>
        <strain evidence="1">Stoneville</strain>
        <tissue evidence="1">Whole head</tissue>
    </source>
</reference>
<comment type="caution">
    <text evidence="1">The sequence shown here is derived from an EMBL/GenBank/DDBJ whole genome shotgun (WGS) entry which is preliminary data.</text>
</comment>
<accession>A0A8J6H9F3</accession>
<evidence type="ECO:0000313" key="2">
    <source>
        <dbReference type="Proteomes" id="UP000719412"/>
    </source>
</evidence>
<proteinExistence type="predicted"/>
<reference evidence="1" key="2">
    <citation type="submission" date="2021-08" db="EMBL/GenBank/DDBJ databases">
        <authorList>
            <person name="Eriksson T."/>
        </authorList>
    </citation>
    <scope>NUCLEOTIDE SEQUENCE</scope>
    <source>
        <strain evidence="1">Stoneville</strain>
        <tissue evidence="1">Whole head</tissue>
    </source>
</reference>
<dbReference type="EMBL" id="JABDTM020027680">
    <property type="protein sequence ID" value="KAH0810166.1"/>
    <property type="molecule type" value="Genomic_DNA"/>
</dbReference>
<name>A0A8J6H9F3_TENMO</name>
<protein>
    <submittedName>
        <fullName evidence="1">Uncharacterized protein</fullName>
    </submittedName>
</protein>
<sequence>MHSSEFIDFRKPEDIRLKGTFTYLILCPSLGDGKLTLRHLSLGDGKLTLRLRQRRLGHQDLQWVTGGQRLRDYQIEAVVIMYQIEIVVIMNAKTLKMPVTVAREKVPIDSDPSTRKWGRDRRHRDGDVVGSVSVPALIDPGRPTLLHSKFEHAFAARTNAALIDTCTRRSGEIEQCPKKRHCYHLRLTPGQVTYAASSASVLLIKYNVDRHPEQLVKRSC</sequence>
<keyword evidence="2" id="KW-1185">Reference proteome</keyword>